<comment type="subcellular location">
    <subcellularLocation>
        <location evidence="1">Virion</location>
    </subcellularLocation>
</comment>
<dbReference type="Proteomes" id="UP000319767">
    <property type="component" value="Segment"/>
</dbReference>
<comment type="function">
    <text evidence="3">Core protein 4a is the most abundant virion protein. Major component of the virion core that undergoes proteolytic processing during the immature virion (IV) to mature virion (MV) transition.</text>
</comment>
<accession>A0A1V0QGI4</accession>
<name>A0A1V0QGI4_CNPV</name>
<dbReference type="GO" id="GO:0044423">
    <property type="term" value="C:virion component"/>
    <property type="evidence" value="ECO:0007669"/>
    <property type="project" value="UniProtKB-KW"/>
</dbReference>
<evidence type="ECO:0000256" key="2">
    <source>
        <dbReference type="ARBA" id="ARBA00022844"/>
    </source>
</evidence>
<evidence type="ECO:0000313" key="4">
    <source>
        <dbReference type="EMBL" id="ARE67484.1"/>
    </source>
</evidence>
<dbReference type="InterPro" id="IPR005058">
    <property type="entry name" value="Poxvirus_P4A"/>
</dbReference>
<gene>
    <name evidence="4" type="primary">SWPV2-233</name>
</gene>
<sequence>MMLINNIITLDQLESSDYLYKLLVSVLPSLCFDYKVDSKLVKGYVHAFDTISRYSLASISSQAEILDQLSILGINYLLSRKNDLALYFPVSILQNGEILSTWNGDTGGYTNPIPCKVSFNDLPTFTKVLMKIRTTGCEGHARYFGGYIKHPSAPSIQSPSINPNISFSNTYIGSLTYPHTIKNATMYSTYRPLLVNGVIEYKDLVNLLNVRALMSPASRTIFDSLYNIEFHANANNIMFIRNPVIDTELSRMPLKYLVMFFQHFSKFTLGDIYFGGSLLHAGDAMLAGYVTSVYFKDTIKYIEDNNLFNLRYSDRFTFRLGNSMRYLTLTNRDISTRILDMSFNHSYIITLLSIVSKSMKRNAIVPSEMSLFWDGMSYDEYKNLNFADMMFLGTTCYLLALYDENGITYCSMLTDVLRLGKTPTRVCVLPRAVKNKTVPQLISEILESINNMSSRDFPKYDTRDVKHVGLSDAGFMLFFQFLRLMENKEPHIAVKEILMAYVGIKIDDKGSPYYITPESYRTFVFMLFKAMGFNVRVNRNIVSSHSYTSYSISPRVTKRHLVSMLQKASCSQSEAEKLISSAHDLVSFMLSVNNSSNRDGYRRMNRSFIGGATQNAAEEDESTLVQFISPVNILDRINVKGILAATSFNELLDTDVFLPENINFRNNLKQLLNEDVIDGKAIAHIIPMSMIDRLVTTAGASVSVVDVLDSMDERIPDENATNEVIDLITNALKESHVNDSTFIATNILNSIVPLSEKQMDGIKKITCHGNMMFRELAWYIYIIEKHLKGKIADDIKISILEKYRDFIDLSKSLYKDLIAIDQIKSVLTIIRRTGRNIDESSISQEDLQKAYNIAKPKILKLSNQYNDMTRSAFENIRTILNPDDTGAVVFGNE</sequence>
<dbReference type="GO" id="GO:0005198">
    <property type="term" value="F:structural molecule activity"/>
    <property type="evidence" value="ECO:0007669"/>
    <property type="project" value="InterPro"/>
</dbReference>
<dbReference type="EMBL" id="KX857215">
    <property type="protein sequence ID" value="ARE67484.1"/>
    <property type="molecule type" value="Genomic_DNA"/>
</dbReference>
<protein>
    <submittedName>
        <fullName evidence="4">SWPV2-ORF233</fullName>
    </submittedName>
</protein>
<organism evidence="4">
    <name type="scientific">Shearwaterpox virus</name>
    <dbReference type="NCBI Taxonomy" id="1974596"/>
    <lineage>
        <taxon>Viruses</taxon>
        <taxon>Varidnaviria</taxon>
        <taxon>Bamfordvirae</taxon>
        <taxon>Nucleocytoviricota</taxon>
        <taxon>Pokkesviricetes</taxon>
        <taxon>Chitovirales</taxon>
        <taxon>Poxviridae</taxon>
        <taxon>Chordopoxvirinae</taxon>
        <taxon>Avipoxvirus</taxon>
        <taxon>Avipoxvirus canarypox</taxon>
        <taxon>Canarypox virus</taxon>
    </lineage>
</organism>
<keyword evidence="2" id="KW-0946">Virion</keyword>
<reference evidence="4" key="1">
    <citation type="journal article" date="2017" name="BMC Genomics">
        <title>Genomic characterization of two novel pathogenic avipoxviruses isolated from pacific shearwaters (Ardenna spp.).</title>
        <authorList>
            <person name="Sarker S."/>
            <person name="Das S."/>
            <person name="Lavers J.L."/>
            <person name="Hutton I."/>
            <person name="Helbig K."/>
            <person name="Imbery J."/>
            <person name="Upton C."/>
            <person name="Raidal S.R."/>
        </authorList>
    </citation>
    <scope>NUCLEOTIDE SEQUENCE [LARGE SCALE GENOMIC DNA]</scope>
    <source>
        <strain evidence="4">SWPV-2</strain>
    </source>
</reference>
<evidence type="ECO:0000256" key="1">
    <source>
        <dbReference type="ARBA" id="ARBA00004328"/>
    </source>
</evidence>
<proteinExistence type="predicted"/>
<evidence type="ECO:0000256" key="3">
    <source>
        <dbReference type="ARBA" id="ARBA00025267"/>
    </source>
</evidence>
<dbReference type="Pfam" id="PF03395">
    <property type="entry name" value="Pox_P4A"/>
    <property type="match status" value="1"/>
</dbReference>